<dbReference type="InterPro" id="IPR011604">
    <property type="entry name" value="PDDEXK-like_dom_sf"/>
</dbReference>
<comment type="function">
    <text evidence="15">A helicase/nuclease that prepares dsDNA breaks (DSB) for recombinational DNA repair. Binds to DSBs and unwinds DNA via a highly rapid and processive ATP-dependent bidirectional helicase activity. Unwinds dsDNA until it encounters a Chi (crossover hotspot instigator) sequence from the 3' direction. Cuts ssDNA a few nucleotides 3' to the Chi site. The properties and activities of the enzyme are changed at Chi. The Chi-altered holoenzyme produces a long 3'-ssDNA overhang and facilitates RecA-binding to the ssDNA for homologous DNA recombination and repair. Holoenzyme degrades any linearized DNA that is unable to undergo homologous recombination. In the holoenzyme this subunit contributes ATPase, 3'-5' helicase, exonuclease activity and loads RecA onto ssDNA.</text>
</comment>
<dbReference type="Proteomes" id="UP000288212">
    <property type="component" value="Unassembled WGS sequence"/>
</dbReference>
<comment type="similarity">
    <text evidence="15">Belongs to the helicase family. UvrD subfamily.</text>
</comment>
<dbReference type="CDD" id="cd22352">
    <property type="entry name" value="RecB_C-like"/>
    <property type="match status" value="1"/>
</dbReference>
<keyword evidence="8 15" id="KW-0067">ATP-binding</keyword>
<comment type="catalytic activity">
    <reaction evidence="13 15">
        <text>Couples ATP hydrolysis with the unwinding of duplex DNA by translocating in the 3'-5' direction.</text>
        <dbReference type="EC" id="5.6.2.4"/>
    </reaction>
</comment>
<dbReference type="SUPFAM" id="SSF52980">
    <property type="entry name" value="Restriction endonuclease-like"/>
    <property type="match status" value="1"/>
</dbReference>
<dbReference type="Gene3D" id="1.10.3170.10">
    <property type="entry name" value="Recbcd, chain B, domain 2"/>
    <property type="match status" value="1"/>
</dbReference>
<evidence type="ECO:0000259" key="18">
    <source>
        <dbReference type="PROSITE" id="PS51217"/>
    </source>
</evidence>
<organism evidence="19 20">
    <name type="scientific">Aliidiomarina haloalkalitolerans</name>
    <dbReference type="NCBI Taxonomy" id="859059"/>
    <lineage>
        <taxon>Bacteria</taxon>
        <taxon>Pseudomonadati</taxon>
        <taxon>Pseudomonadota</taxon>
        <taxon>Gammaproteobacteria</taxon>
        <taxon>Alteromonadales</taxon>
        <taxon>Idiomarinaceae</taxon>
        <taxon>Aliidiomarina</taxon>
    </lineage>
</organism>
<dbReference type="EC" id="3.1.11.5" evidence="15"/>
<dbReference type="PANTHER" id="PTHR11070">
    <property type="entry name" value="UVRD / RECB / PCRA DNA HELICASE FAMILY MEMBER"/>
    <property type="match status" value="1"/>
</dbReference>
<keyword evidence="5 15" id="KW-0378">Hydrolase</keyword>
<dbReference type="Pfam" id="PF00580">
    <property type="entry name" value="UvrD-helicase"/>
    <property type="match status" value="1"/>
</dbReference>
<evidence type="ECO:0000256" key="12">
    <source>
        <dbReference type="ARBA" id="ARBA00023235"/>
    </source>
</evidence>
<comment type="caution">
    <text evidence="19">The sequence shown here is derived from an EMBL/GenBank/DDBJ whole genome shotgun (WGS) entry which is preliminary data.</text>
</comment>
<evidence type="ECO:0000256" key="1">
    <source>
        <dbReference type="ARBA" id="ARBA00022722"/>
    </source>
</evidence>
<evidence type="ECO:0000313" key="20">
    <source>
        <dbReference type="Proteomes" id="UP000288212"/>
    </source>
</evidence>
<evidence type="ECO:0000256" key="16">
    <source>
        <dbReference type="PROSITE-ProRule" id="PRU00560"/>
    </source>
</evidence>
<protein>
    <recommendedName>
        <fullName evidence="15">RecBCD enzyme subunit RecB</fullName>
        <ecNumber evidence="15">3.1.11.5</ecNumber>
        <ecNumber evidence="15">5.6.2.4</ecNumber>
    </recommendedName>
    <alternativeName>
        <fullName evidence="15">DNA 3'-5' helicase subunit RecB</fullName>
    </alternativeName>
    <alternativeName>
        <fullName evidence="15">Exonuclease V subunit RecB</fullName>
        <shortName evidence="15">ExoV subunit RecB</shortName>
    </alternativeName>
    <alternativeName>
        <fullName evidence="15">Helicase/nuclease RecBCD subunit RecB</fullName>
    </alternativeName>
</protein>
<accession>A0A432VUH9</accession>
<dbReference type="InterPro" id="IPR027417">
    <property type="entry name" value="P-loop_NTPase"/>
</dbReference>
<evidence type="ECO:0000256" key="15">
    <source>
        <dbReference type="HAMAP-Rule" id="MF_01485"/>
    </source>
</evidence>
<dbReference type="AlphaFoldDB" id="A0A432VUH9"/>
<dbReference type="Pfam" id="PF13361">
    <property type="entry name" value="UvrD_C"/>
    <property type="match status" value="1"/>
</dbReference>
<name>A0A432VUH9_9GAMM</name>
<evidence type="ECO:0000313" key="19">
    <source>
        <dbReference type="EMBL" id="RUO20180.1"/>
    </source>
</evidence>
<proteinExistence type="inferred from homology"/>
<dbReference type="GO" id="GO:0000287">
    <property type="term" value="F:magnesium ion binding"/>
    <property type="evidence" value="ECO:0007669"/>
    <property type="project" value="UniProtKB-UniRule"/>
</dbReference>
<dbReference type="SUPFAM" id="SSF52540">
    <property type="entry name" value="P-loop containing nucleoside triphosphate hydrolases"/>
    <property type="match status" value="1"/>
</dbReference>
<comment type="domain">
    <text evidence="15">The C-terminal domain has nuclease activity and interacts with RecD. It interacts with RecA, facilitating its loading onto ssDNA.</text>
</comment>
<evidence type="ECO:0000256" key="11">
    <source>
        <dbReference type="ARBA" id="ARBA00023204"/>
    </source>
</evidence>
<dbReference type="PANTHER" id="PTHR11070:SF23">
    <property type="entry name" value="RECBCD ENZYME SUBUNIT RECB"/>
    <property type="match status" value="1"/>
</dbReference>
<evidence type="ECO:0000256" key="7">
    <source>
        <dbReference type="ARBA" id="ARBA00022839"/>
    </source>
</evidence>
<feature type="binding site" evidence="15">
    <location>
        <position position="1135"/>
    </location>
    <ligand>
        <name>Mg(2+)</name>
        <dbReference type="ChEBI" id="CHEBI:18420"/>
    </ligand>
</feature>
<dbReference type="GO" id="GO:0008854">
    <property type="term" value="F:exodeoxyribonuclease V activity"/>
    <property type="evidence" value="ECO:0007669"/>
    <property type="project" value="UniProtKB-EC"/>
</dbReference>
<feature type="region of interest" description="DNA-binding and helicase activity, interacts with RecC" evidence="15">
    <location>
        <begin position="1"/>
        <end position="914"/>
    </location>
</feature>
<dbReference type="Pfam" id="PF12705">
    <property type="entry name" value="PDDEXK_1"/>
    <property type="match status" value="1"/>
</dbReference>
<dbReference type="GO" id="GO:0016887">
    <property type="term" value="F:ATP hydrolysis activity"/>
    <property type="evidence" value="ECO:0007669"/>
    <property type="project" value="RHEA"/>
</dbReference>
<dbReference type="PROSITE" id="PS51217">
    <property type="entry name" value="UVRD_HELICASE_CTER"/>
    <property type="match status" value="1"/>
</dbReference>
<evidence type="ECO:0000256" key="6">
    <source>
        <dbReference type="ARBA" id="ARBA00022806"/>
    </source>
</evidence>
<feature type="binding site" evidence="15">
    <location>
        <position position="1003"/>
    </location>
    <ligand>
        <name>Mg(2+)</name>
        <dbReference type="ChEBI" id="CHEBI:18420"/>
    </ligand>
</feature>
<feature type="region of interest" description="Nuclease activity, interacts with RecD and RecA" evidence="15">
    <location>
        <begin position="932"/>
        <end position="1250"/>
    </location>
</feature>
<feature type="binding site" evidence="16">
    <location>
        <begin position="20"/>
        <end position="27"/>
    </location>
    <ligand>
        <name>ATP</name>
        <dbReference type="ChEBI" id="CHEBI:30616"/>
    </ligand>
</feature>
<dbReference type="InterPro" id="IPR011335">
    <property type="entry name" value="Restrct_endonuc-II-like"/>
</dbReference>
<comment type="miscellaneous">
    <text evidence="15">In the RecBCD complex, RecB has a slow 3'-5' helicase, an exonuclease activity and loads RecA onto ssDNA, RecD has a fast 5'-3' helicase activity, while RecC stimulates the ATPase and processivity of the RecB helicase and contributes to recognition of the Chi site.</text>
</comment>
<sequence>MSHILDPLTFPLHGSRLIEASAGTGKTYTIAALFVRLVLKHGQTSEQGQPATAFERALQPKQILVMTFTRAATAELADRIRARLSEAATYFRHTEHDSSDKFLLELKQDCLATAGAGALSTYARQLELAAQSMDEASVSTIHGWCQKMLTEHAFASGSLFDQDVETDEEELQLAAAEDYFRHFVYGLAPELAEQVLAILDTPERLLRKVGRQLIDSQQGSSTANFPSLVDTYRQAESENLAAVTDYRDKYRTIAARVYEAIMALPDSGNKGRKNAAQALHAWVTGEVAQLSLGSDLKYLKPADIEKKLAGAAPDGLAILNELPADYAALKGLSAKFESMVLLHARDYLHGRINELKLRAAVMGHNDMLTRLRDALRGPNGADLAATIRQQYPIALVDEFQDTDPIQYEIFDRIYGIADNDVSTGIFLIGDPKQAIYSFRNADIFTYLQAREATAGRHYTLATNFRSSHNMVAAINDLFARSENNSERGAFLYPDIPFQPVAANGQKREFRGLDGEPAAALQWQIGSEPVKTKGDYQRPAANYHANLIAQLLNSERAGFYQQDGQRTAVQPSDIAVLVGNASEARLIRRELSLRGIRSVYLSESDSVYAQAVAKDLLLIIQACAQPRDPQRVRAAIACRLLQLPLAELVLLQEDEQRWEAMVDRFDGYHQLWEKRGVLALLHRILHEFAVPKYLLANQRDGERQLADVLHIAELLQQVSAALDGMASLEDYFAEQVHEFSYSGGFGSSGKRTNAESLQLRLESDQALVKVVTYHKSKGLQYPLVFMPFAAYTTTEQHRIHFPKSYHDEQRQRQVAWDKSNADAVQRISDEILAEDLRKMYVALTRAEFATFVTLQAVGDPNVNPLFYLLYGAGEKRKVADYTTVFTDAEAAWKQVHTAIQSMPYETRISYTAPIPSAQNLQAAKLPQDHRLERWWLASYSALQAGVEMHAPQTTLEMNVLEEAHAADVAQGDETETNAMPEQRTVFADHIHLLPKGAGPGTFLHNILEDAAELGFAEVAGNEEARNELIQRRCRSDFWQPYAPQLHEWLGVYLQSDFPLSAEGPSVRLADLTVYKAEPEFWFPAHGVDVLQLDQLVASQIQQQFARPKLEKNILNGMLKGFIDLVFEHQGKYYVADYKSNWLGEDDSAYHFAALRDKILASRYDMQYVIYTYALHKLLQVRLGANYRYEEHVGGVVYLFLRGHRADSRGAFYDQVPLALIEQLDELFMGSSEPVAFNSGSVQSNEQEVAHD</sequence>
<dbReference type="EMBL" id="PIPI01000003">
    <property type="protein sequence ID" value="RUO20180.1"/>
    <property type="molecule type" value="Genomic_DNA"/>
</dbReference>
<feature type="active site" description="For nuclease activity" evidence="15">
    <location>
        <position position="1135"/>
    </location>
</feature>
<evidence type="ECO:0000256" key="3">
    <source>
        <dbReference type="ARBA" id="ARBA00022741"/>
    </source>
</evidence>
<gene>
    <name evidence="15 19" type="primary">recB</name>
    <name evidence="19" type="ORF">CWE06_06020</name>
</gene>
<comment type="subunit">
    <text evidence="15">Heterotrimer of RecB, RecC and RecD. All subunits contribute to DNA-binding. Interacts with RecA.</text>
</comment>
<comment type="cofactor">
    <cofactor evidence="15">
        <name>Mg(2+)</name>
        <dbReference type="ChEBI" id="CHEBI:18420"/>
    </cofactor>
    <text evidence="15">Binds 1 Mg(2+) ion per subunit.</text>
</comment>
<dbReference type="InterPro" id="IPR004586">
    <property type="entry name" value="RecB"/>
</dbReference>
<evidence type="ECO:0000256" key="13">
    <source>
        <dbReference type="ARBA" id="ARBA00034617"/>
    </source>
</evidence>
<dbReference type="InterPro" id="IPR014017">
    <property type="entry name" value="DNA_helicase_UvrD-like_C"/>
</dbReference>
<dbReference type="GO" id="GO:0005524">
    <property type="term" value="F:ATP binding"/>
    <property type="evidence" value="ECO:0007669"/>
    <property type="project" value="UniProtKB-UniRule"/>
</dbReference>
<evidence type="ECO:0000259" key="17">
    <source>
        <dbReference type="PROSITE" id="PS51198"/>
    </source>
</evidence>
<keyword evidence="3 15" id="KW-0547">Nucleotide-binding</keyword>
<keyword evidence="7 15" id="KW-0269">Exonuclease</keyword>
<evidence type="ECO:0000256" key="2">
    <source>
        <dbReference type="ARBA" id="ARBA00022723"/>
    </source>
</evidence>
<comment type="catalytic activity">
    <reaction evidence="14 15">
        <text>ATP + H2O = ADP + phosphate + H(+)</text>
        <dbReference type="Rhea" id="RHEA:13065"/>
        <dbReference type="ChEBI" id="CHEBI:15377"/>
        <dbReference type="ChEBI" id="CHEBI:15378"/>
        <dbReference type="ChEBI" id="CHEBI:30616"/>
        <dbReference type="ChEBI" id="CHEBI:43474"/>
        <dbReference type="ChEBI" id="CHEBI:456216"/>
        <dbReference type="EC" id="5.6.2.4"/>
    </reaction>
</comment>
<dbReference type="GO" id="GO:0009338">
    <property type="term" value="C:exodeoxyribonuclease V complex"/>
    <property type="evidence" value="ECO:0007669"/>
    <property type="project" value="TreeGrafter"/>
</dbReference>
<dbReference type="InterPro" id="IPR014016">
    <property type="entry name" value="UvrD-like_ATP-bd"/>
</dbReference>
<feature type="domain" description="UvrD-like helicase C-terminal" evidence="18">
    <location>
        <begin position="496"/>
        <end position="777"/>
    </location>
</feature>
<dbReference type="GO" id="GO:0005829">
    <property type="term" value="C:cytosol"/>
    <property type="evidence" value="ECO:0007669"/>
    <property type="project" value="TreeGrafter"/>
</dbReference>
<feature type="binding site" evidence="15">
    <location>
        <position position="1122"/>
    </location>
    <ligand>
        <name>Mg(2+)</name>
        <dbReference type="ChEBI" id="CHEBI:18420"/>
    </ligand>
</feature>
<comment type="catalytic activity">
    <reaction evidence="15">
        <text>Exonucleolytic cleavage (in the presence of ATP) in either 5'- to 3'- or 3'- to 5'-direction to yield 5'-phosphooligonucleotides.</text>
        <dbReference type="EC" id="3.1.11.5"/>
    </reaction>
</comment>
<dbReference type="GO" id="GO:0043138">
    <property type="term" value="F:3'-5' DNA helicase activity"/>
    <property type="evidence" value="ECO:0007669"/>
    <property type="project" value="UniProtKB-UniRule"/>
</dbReference>
<reference evidence="19 20" key="1">
    <citation type="journal article" date="2011" name="Front. Microbiol.">
        <title>Genomic signatures of strain selection and enhancement in Bacillus atrophaeus var. globigii, a historical biowarfare simulant.</title>
        <authorList>
            <person name="Gibbons H.S."/>
            <person name="Broomall S.M."/>
            <person name="McNew L.A."/>
            <person name="Daligault H."/>
            <person name="Chapman C."/>
            <person name="Bruce D."/>
            <person name="Karavis M."/>
            <person name="Krepps M."/>
            <person name="McGregor P.A."/>
            <person name="Hong C."/>
            <person name="Park K.H."/>
            <person name="Akmal A."/>
            <person name="Feldman A."/>
            <person name="Lin J.S."/>
            <person name="Chang W.E."/>
            <person name="Higgs B.W."/>
            <person name="Demirev P."/>
            <person name="Lindquist J."/>
            <person name="Liem A."/>
            <person name="Fochler E."/>
            <person name="Read T.D."/>
            <person name="Tapia R."/>
            <person name="Johnson S."/>
            <person name="Bishop-Lilly K.A."/>
            <person name="Detter C."/>
            <person name="Han C."/>
            <person name="Sozhamannan S."/>
            <person name="Rosenzweig C.N."/>
            <person name="Skowronski E.W."/>
        </authorList>
    </citation>
    <scope>NUCLEOTIDE SEQUENCE [LARGE SCALE GENOMIC DNA]</scope>
    <source>
        <strain evidence="19 20">AK5</strain>
    </source>
</reference>
<dbReference type="NCBIfam" id="TIGR00609">
    <property type="entry name" value="recB"/>
    <property type="match status" value="1"/>
</dbReference>
<dbReference type="OrthoDB" id="9810135at2"/>
<keyword evidence="6 15" id="KW-0347">Helicase</keyword>
<dbReference type="GO" id="GO:0000724">
    <property type="term" value="P:double-strand break repair via homologous recombination"/>
    <property type="evidence" value="ECO:0007669"/>
    <property type="project" value="UniProtKB-UniRule"/>
</dbReference>
<evidence type="ECO:0000256" key="4">
    <source>
        <dbReference type="ARBA" id="ARBA00022763"/>
    </source>
</evidence>
<keyword evidence="12 15" id="KW-0413">Isomerase</keyword>
<dbReference type="GO" id="GO:0003677">
    <property type="term" value="F:DNA binding"/>
    <property type="evidence" value="ECO:0007669"/>
    <property type="project" value="UniProtKB-UniRule"/>
</dbReference>
<keyword evidence="20" id="KW-1185">Reference proteome</keyword>
<keyword evidence="11 15" id="KW-0234">DNA repair</keyword>
<dbReference type="InterPro" id="IPR000212">
    <property type="entry name" value="DNA_helicase_UvrD/REP"/>
</dbReference>
<keyword evidence="10 15" id="KW-0238">DNA-binding</keyword>
<dbReference type="Gene3D" id="1.10.486.10">
    <property type="entry name" value="PCRA, domain 4"/>
    <property type="match status" value="1"/>
</dbReference>
<keyword evidence="9 15" id="KW-0460">Magnesium</keyword>
<dbReference type="HAMAP" id="MF_01485">
    <property type="entry name" value="RecB"/>
    <property type="match status" value="1"/>
</dbReference>
<dbReference type="InterPro" id="IPR038726">
    <property type="entry name" value="PDDEXK_AddAB-type"/>
</dbReference>
<evidence type="ECO:0000256" key="8">
    <source>
        <dbReference type="ARBA" id="ARBA00022840"/>
    </source>
</evidence>
<feature type="domain" description="UvrD-like helicase ATP-binding" evidence="17">
    <location>
        <begin position="1"/>
        <end position="467"/>
    </location>
</feature>
<dbReference type="EC" id="5.6.2.4" evidence="15"/>
<evidence type="ECO:0000256" key="10">
    <source>
        <dbReference type="ARBA" id="ARBA00023125"/>
    </source>
</evidence>
<dbReference type="Gene3D" id="3.40.50.300">
    <property type="entry name" value="P-loop containing nucleotide triphosphate hydrolases"/>
    <property type="match status" value="2"/>
</dbReference>
<keyword evidence="2 15" id="KW-0479">Metal-binding</keyword>
<keyword evidence="1 15" id="KW-0540">Nuclease</keyword>
<dbReference type="RefSeq" id="WP_126792176.1">
    <property type="nucleotide sequence ID" value="NZ_PIPI01000003.1"/>
</dbReference>
<evidence type="ECO:0000256" key="14">
    <source>
        <dbReference type="ARBA" id="ARBA00048988"/>
    </source>
</evidence>
<dbReference type="Gene3D" id="3.90.320.10">
    <property type="match status" value="1"/>
</dbReference>
<evidence type="ECO:0000256" key="5">
    <source>
        <dbReference type="ARBA" id="ARBA00022801"/>
    </source>
</evidence>
<dbReference type="PROSITE" id="PS51198">
    <property type="entry name" value="UVRD_HELICASE_ATP_BIND"/>
    <property type="match status" value="1"/>
</dbReference>
<keyword evidence="4 15" id="KW-0227">DNA damage</keyword>
<comment type="domain">
    <text evidence="15">The N-terminal DNA-binding domain is a ssDNA-dependent ATPase and has ATP-dependent 3'-5' helicase function. This domain interacts with RecC.</text>
</comment>
<evidence type="ECO:0000256" key="9">
    <source>
        <dbReference type="ARBA" id="ARBA00022842"/>
    </source>
</evidence>